<dbReference type="GO" id="GO:0000076">
    <property type="term" value="P:DNA replication checkpoint signaling"/>
    <property type="evidence" value="ECO:0007669"/>
    <property type="project" value="UniProtKB-UniRule"/>
</dbReference>
<comment type="subcellular location">
    <subcellularLocation>
        <location evidence="1 7">Nucleus</location>
    </subcellularLocation>
</comment>
<evidence type="ECO:0000256" key="8">
    <source>
        <dbReference type="SAM" id="MobiDB-lite"/>
    </source>
</evidence>
<reference evidence="10 11" key="1">
    <citation type="submission" date="2016-07" db="EMBL/GenBank/DDBJ databases">
        <title>Pervasive Adenine N6-methylation of Active Genes in Fungi.</title>
        <authorList>
            <consortium name="DOE Joint Genome Institute"/>
            <person name="Mondo S.J."/>
            <person name="Dannebaum R.O."/>
            <person name="Kuo R.C."/>
            <person name="Labutti K."/>
            <person name="Haridas S."/>
            <person name="Kuo A."/>
            <person name="Salamov A."/>
            <person name="Ahrendt S.R."/>
            <person name="Lipzen A."/>
            <person name="Sullivan W."/>
            <person name="Andreopoulos W.B."/>
            <person name="Clum A."/>
            <person name="Lindquist E."/>
            <person name="Daum C."/>
            <person name="Ramamoorthy G.K."/>
            <person name="Gryganskyi A."/>
            <person name="Culley D."/>
            <person name="Magnuson J.K."/>
            <person name="James T.Y."/>
            <person name="O'Malley M.A."/>
            <person name="Stajich J.E."/>
            <person name="Spatafora J.W."/>
            <person name="Visel A."/>
            <person name="Grigoriev I.V."/>
        </authorList>
    </citation>
    <scope>NUCLEOTIDE SEQUENCE [LARGE SCALE GENOMIC DNA]</scope>
    <source>
        <strain evidence="10 11">CBS 115471</strain>
    </source>
</reference>
<comment type="similarity">
    <text evidence="2 7">Belongs to the CSM3 family.</text>
</comment>
<evidence type="ECO:0000256" key="4">
    <source>
        <dbReference type="ARBA" id="ARBA00022880"/>
    </source>
</evidence>
<comment type="caution">
    <text evidence="10">The sequence shown here is derived from an EMBL/GenBank/DDBJ whole genome shotgun (WGS) entry which is preliminary data.</text>
</comment>
<evidence type="ECO:0000256" key="2">
    <source>
        <dbReference type="ARBA" id="ARBA00006075"/>
    </source>
</evidence>
<evidence type="ECO:0000313" key="11">
    <source>
        <dbReference type="Proteomes" id="UP000193144"/>
    </source>
</evidence>
<feature type="region of interest" description="Disordered" evidence="8">
    <location>
        <begin position="1"/>
        <end position="50"/>
    </location>
</feature>
<organism evidence="10 11">
    <name type="scientific">Clohesyomyces aquaticus</name>
    <dbReference type="NCBI Taxonomy" id="1231657"/>
    <lineage>
        <taxon>Eukaryota</taxon>
        <taxon>Fungi</taxon>
        <taxon>Dikarya</taxon>
        <taxon>Ascomycota</taxon>
        <taxon>Pezizomycotina</taxon>
        <taxon>Dothideomycetes</taxon>
        <taxon>Pleosporomycetidae</taxon>
        <taxon>Pleosporales</taxon>
        <taxon>Lindgomycetaceae</taxon>
        <taxon>Clohesyomyces</taxon>
    </lineage>
</organism>
<dbReference type="Proteomes" id="UP000193144">
    <property type="component" value="Unassembled WGS sequence"/>
</dbReference>
<dbReference type="InterPro" id="IPR040038">
    <property type="entry name" value="TIPIN/Csm3/Swi3"/>
</dbReference>
<dbReference type="EMBL" id="MCFA01000152">
    <property type="protein sequence ID" value="ORY02929.1"/>
    <property type="molecule type" value="Genomic_DNA"/>
</dbReference>
<dbReference type="GO" id="GO:0003677">
    <property type="term" value="F:DNA binding"/>
    <property type="evidence" value="ECO:0007669"/>
    <property type="project" value="TreeGrafter"/>
</dbReference>
<keyword evidence="4" id="KW-0236">DNA replication inhibitor</keyword>
<evidence type="ECO:0000256" key="3">
    <source>
        <dbReference type="ARBA" id="ARBA00022763"/>
    </source>
</evidence>
<dbReference type="PANTHER" id="PTHR13220">
    <property type="entry name" value="TIMELESS INTERACTING-RELATED"/>
    <property type="match status" value="1"/>
</dbReference>
<dbReference type="GO" id="GO:0031297">
    <property type="term" value="P:replication fork processing"/>
    <property type="evidence" value="ECO:0007669"/>
    <property type="project" value="UniProtKB-UniRule"/>
</dbReference>
<dbReference type="PANTHER" id="PTHR13220:SF11">
    <property type="entry name" value="TIMELESS-INTERACTING PROTEIN"/>
    <property type="match status" value="1"/>
</dbReference>
<evidence type="ECO:0000313" key="10">
    <source>
        <dbReference type="EMBL" id="ORY02929.1"/>
    </source>
</evidence>
<evidence type="ECO:0000256" key="6">
    <source>
        <dbReference type="ARBA" id="ARBA00023306"/>
    </source>
</evidence>
<keyword evidence="11" id="KW-1185">Reference proteome</keyword>
<dbReference type="GO" id="GO:0031298">
    <property type="term" value="C:replication fork protection complex"/>
    <property type="evidence" value="ECO:0007669"/>
    <property type="project" value="TreeGrafter"/>
</dbReference>
<sequence length="272" mass="29752">MAAANPPSNAPTEDELDDLLNGIEDGQDLFDTSNIRPRQEAEIGQKPATTDAGLGIDEEIKIVKKRQPVPKLDENRLLSSAGVPKLRKITKDRLKFKGKGHEYGDVARMLNMYQLWLDDLYPRAKFADGLAMIEKLGHTKRIQFMRKEWIDEGKPKTTMELDREENGPSQSDDPNAPETERMEDVRSGDSADLNGQALVREAESAAHIGAAGPTEVLDGGGPDEDELDALLAESTGAGHATASVALPIQKTTVVEDDDFADDMEALAEMEGW</sequence>
<keyword evidence="5 7" id="KW-0539">Nucleus</keyword>
<dbReference type="STRING" id="1231657.A0A1Y1YY70"/>
<feature type="compositionally biased region" description="Basic and acidic residues" evidence="8">
    <location>
        <begin position="153"/>
        <end position="166"/>
    </location>
</feature>
<keyword evidence="6 7" id="KW-0131">Cell cycle</keyword>
<keyword evidence="3 7" id="KW-0227">DNA damage</keyword>
<name>A0A1Y1YY70_9PLEO</name>
<evidence type="ECO:0000256" key="7">
    <source>
        <dbReference type="RuleBase" id="RU366049"/>
    </source>
</evidence>
<comment type="function">
    <text evidence="7">Plays an important role in the control of DNA replication and the maintenance of replication fork stability.</text>
</comment>
<dbReference type="Pfam" id="PF07962">
    <property type="entry name" value="Swi3"/>
    <property type="match status" value="1"/>
</dbReference>
<feature type="compositionally biased region" description="Basic and acidic residues" evidence="8">
    <location>
        <begin position="178"/>
        <end position="189"/>
    </location>
</feature>
<accession>A0A1Y1YY70</accession>
<evidence type="ECO:0000259" key="9">
    <source>
        <dbReference type="Pfam" id="PF07962"/>
    </source>
</evidence>
<evidence type="ECO:0000256" key="1">
    <source>
        <dbReference type="ARBA" id="ARBA00004123"/>
    </source>
</evidence>
<evidence type="ECO:0000256" key="5">
    <source>
        <dbReference type="ARBA" id="ARBA00023242"/>
    </source>
</evidence>
<dbReference type="GO" id="GO:0006974">
    <property type="term" value="P:DNA damage response"/>
    <property type="evidence" value="ECO:0007669"/>
    <property type="project" value="UniProtKB-KW"/>
</dbReference>
<feature type="region of interest" description="Disordered" evidence="8">
    <location>
        <begin position="153"/>
        <end position="189"/>
    </location>
</feature>
<feature type="domain" description="Chromosome segregation in meiosis protein 3" evidence="9">
    <location>
        <begin position="71"/>
        <end position="153"/>
    </location>
</feature>
<dbReference type="GO" id="GO:0043111">
    <property type="term" value="P:replication fork arrest"/>
    <property type="evidence" value="ECO:0007669"/>
    <property type="project" value="TreeGrafter"/>
</dbReference>
<dbReference type="OrthoDB" id="437078at2759"/>
<feature type="compositionally biased region" description="Polar residues" evidence="8">
    <location>
        <begin position="1"/>
        <end position="11"/>
    </location>
</feature>
<feature type="region of interest" description="Disordered" evidence="8">
    <location>
        <begin position="205"/>
        <end position="234"/>
    </location>
</feature>
<dbReference type="InterPro" id="IPR012923">
    <property type="entry name" value="Csm3"/>
</dbReference>
<proteinExistence type="inferred from homology"/>
<gene>
    <name evidence="10" type="ORF">BCR34DRAFT_573854</name>
</gene>
<protein>
    <recommendedName>
        <fullName evidence="7">Chromosome segregation in meiosis protein</fullName>
    </recommendedName>
</protein>
<dbReference type="AlphaFoldDB" id="A0A1Y1YY70"/>